<dbReference type="InterPro" id="IPR050463">
    <property type="entry name" value="Gfo/Idh/MocA_oxidrdct_glycsds"/>
</dbReference>
<feature type="domain" description="Gfo/Idh/MocA-like oxidoreductase N-terminal" evidence="2">
    <location>
        <begin position="7"/>
        <end position="121"/>
    </location>
</feature>
<feature type="domain" description="GFO/IDH/MocA-like oxidoreductase" evidence="3">
    <location>
        <begin position="133"/>
        <end position="266"/>
    </location>
</feature>
<evidence type="ECO:0000313" key="5">
    <source>
        <dbReference type="Proteomes" id="UP001589890"/>
    </source>
</evidence>
<reference evidence="4 5" key="1">
    <citation type="submission" date="2024-09" db="EMBL/GenBank/DDBJ databases">
        <authorList>
            <person name="Sun Q."/>
            <person name="Mori K."/>
        </authorList>
    </citation>
    <scope>NUCLEOTIDE SEQUENCE [LARGE SCALE GENOMIC DNA]</scope>
    <source>
        <strain evidence="4 5">CGMCC 1.15906</strain>
    </source>
</reference>
<evidence type="ECO:0000313" key="4">
    <source>
        <dbReference type="EMBL" id="MFC0627325.1"/>
    </source>
</evidence>
<dbReference type="InterPro" id="IPR036291">
    <property type="entry name" value="NAD(P)-bd_dom_sf"/>
</dbReference>
<name>A0ABV6QS22_9ACTN</name>
<evidence type="ECO:0000259" key="2">
    <source>
        <dbReference type="Pfam" id="PF01408"/>
    </source>
</evidence>
<evidence type="ECO:0000256" key="1">
    <source>
        <dbReference type="ARBA" id="ARBA00023002"/>
    </source>
</evidence>
<dbReference type="Gene3D" id="3.30.360.10">
    <property type="entry name" value="Dihydrodipicolinate Reductase, domain 2"/>
    <property type="match status" value="1"/>
</dbReference>
<dbReference type="PANTHER" id="PTHR43818:SF11">
    <property type="entry name" value="BCDNA.GH03377"/>
    <property type="match status" value="1"/>
</dbReference>
<dbReference type="Gene3D" id="3.40.50.720">
    <property type="entry name" value="NAD(P)-binding Rossmann-like Domain"/>
    <property type="match status" value="1"/>
</dbReference>
<dbReference type="PANTHER" id="PTHR43818">
    <property type="entry name" value="BCDNA.GH03377"/>
    <property type="match status" value="1"/>
</dbReference>
<dbReference type="SUPFAM" id="SSF55347">
    <property type="entry name" value="Glyceraldehyde-3-phosphate dehydrogenase-like, C-terminal domain"/>
    <property type="match status" value="1"/>
</dbReference>
<gene>
    <name evidence="4" type="ORF">ACFFGN_24840</name>
</gene>
<evidence type="ECO:0000259" key="3">
    <source>
        <dbReference type="Pfam" id="PF22725"/>
    </source>
</evidence>
<dbReference type="InterPro" id="IPR000683">
    <property type="entry name" value="Gfo/Idh/MocA-like_OxRdtase_N"/>
</dbReference>
<dbReference type="Pfam" id="PF22725">
    <property type="entry name" value="GFO_IDH_MocA_C3"/>
    <property type="match status" value="1"/>
</dbReference>
<dbReference type="EMBL" id="JBHLTC010000032">
    <property type="protein sequence ID" value="MFC0627325.1"/>
    <property type="molecule type" value="Genomic_DNA"/>
</dbReference>
<protein>
    <submittedName>
        <fullName evidence="4">Gfo/Idh/MocA family protein</fullName>
    </submittedName>
</protein>
<dbReference type="RefSeq" id="WP_380051859.1">
    <property type="nucleotide sequence ID" value="NZ_JBHLTC010000032.1"/>
</dbReference>
<keyword evidence="1" id="KW-0560">Oxidoreductase</keyword>
<keyword evidence="5" id="KW-1185">Reference proteome</keyword>
<dbReference type="SUPFAM" id="SSF51735">
    <property type="entry name" value="NAD(P)-binding Rossmann-fold domains"/>
    <property type="match status" value="1"/>
</dbReference>
<proteinExistence type="predicted"/>
<dbReference type="Proteomes" id="UP001589890">
    <property type="component" value="Unassembled WGS sequence"/>
</dbReference>
<dbReference type="Pfam" id="PF01408">
    <property type="entry name" value="GFO_IDH_MocA"/>
    <property type="match status" value="1"/>
</dbReference>
<dbReference type="InterPro" id="IPR055170">
    <property type="entry name" value="GFO_IDH_MocA-like_dom"/>
</dbReference>
<comment type="caution">
    <text evidence="4">The sequence shown here is derived from an EMBL/GenBank/DDBJ whole genome shotgun (WGS) entry which is preliminary data.</text>
</comment>
<accession>A0ABV6QS22</accession>
<organism evidence="4 5">
    <name type="scientific">Kribbella deserti</name>
    <dbReference type="NCBI Taxonomy" id="1926257"/>
    <lineage>
        <taxon>Bacteria</taxon>
        <taxon>Bacillati</taxon>
        <taxon>Actinomycetota</taxon>
        <taxon>Actinomycetes</taxon>
        <taxon>Propionibacteriales</taxon>
        <taxon>Kribbellaceae</taxon>
        <taxon>Kribbella</taxon>
    </lineage>
</organism>
<sequence length="366" mass="38283">MSTGPVGVGVIGAGVISDTYIKNLTSFPDVVVHAIGDLRPEAAQAKAEEFGIVTHGGPEAVLSHPDVEIVVNLTIPVAHVEVALAAVAAGKHVWSEKPFAMDRDSGAKLLATAADAGVRLGCAPDTFLGPGLQTARRLIEKGDIGTPLTALTLMQSPGPESWHPNPAFLFQEGAGPLFDIGPYYLTALVQLFGPVGAVAGIGSTSRPTRTIGSGPLAGTEFDVTVPSHVSMIAKFESGQSSQHIFSFDSPLGRHGFVEITGTEATLALPDPNRFDGEIKLIRREGEWETVADVKALAERGTGVLDMARAIRADRPHRATGDLAHHVVDVMVSVSESVDSGAFVDVTSTVDVPEILPEDWDPSAATV</sequence>